<name>A0A6L5GSL9_9FIRM</name>
<evidence type="ECO:0000256" key="3">
    <source>
        <dbReference type="ARBA" id="ARBA00011838"/>
    </source>
</evidence>
<dbReference type="InterPro" id="IPR047867">
    <property type="entry name" value="Ribosomal_uL22_bac/org-type"/>
</dbReference>
<reference evidence="14" key="1">
    <citation type="journal article" date="2020" name="Appl. Environ. Microbiol.">
        <title>Medium-Chain Fatty Acid Synthesis by 'Candidatus Weimeria bifida' gen. nov., sp. nov., and 'Candidatus Pseudoramibacter fermentans' sp. nov.</title>
        <authorList>
            <person name="Scarborough M.J."/>
            <person name="Myers K.S."/>
            <person name="Donohue T.J."/>
            <person name="Noguera D.R."/>
        </authorList>
    </citation>
    <scope>NUCLEOTIDE SEQUENCE</scope>
    <source>
        <strain evidence="14">EUB1.1</strain>
    </source>
</reference>
<dbReference type="CDD" id="cd00336">
    <property type="entry name" value="Ribosomal_L22"/>
    <property type="match status" value="1"/>
</dbReference>
<evidence type="ECO:0000256" key="5">
    <source>
        <dbReference type="ARBA" id="ARBA00022884"/>
    </source>
</evidence>
<comment type="subunit">
    <text evidence="3 10 12">Part of the 50S ribosomal subunit.</text>
</comment>
<proteinExistence type="inferred from homology"/>
<dbReference type="HAMAP" id="MF_01331_B">
    <property type="entry name" value="Ribosomal_uL22_B"/>
    <property type="match status" value="1"/>
</dbReference>
<sequence>MEARATAKNVRVSSRKAKLVADAIRGKSVGEALSILQLAPNKAARIIEKVVLSAYANAENNHNMNTDTLYIAQISANQGPTLKRWKAGPQGRAFPIKKRTSIITAVLKEADSNE</sequence>
<evidence type="ECO:0000256" key="1">
    <source>
        <dbReference type="ARBA" id="ARBA00003478"/>
    </source>
</evidence>
<dbReference type="GO" id="GO:0006412">
    <property type="term" value="P:translation"/>
    <property type="evidence" value="ECO:0007669"/>
    <property type="project" value="UniProtKB-UniRule"/>
</dbReference>
<evidence type="ECO:0000313" key="15">
    <source>
        <dbReference type="Proteomes" id="UP000473648"/>
    </source>
</evidence>
<dbReference type="InterPro" id="IPR005727">
    <property type="entry name" value="Ribosomal_uL22_bac/chlpt-type"/>
</dbReference>
<evidence type="ECO:0000256" key="8">
    <source>
        <dbReference type="ARBA" id="ARBA00025084"/>
    </source>
</evidence>
<evidence type="ECO:0000256" key="11">
    <source>
        <dbReference type="RuleBase" id="RU004005"/>
    </source>
</evidence>
<dbReference type="NCBIfam" id="TIGR01044">
    <property type="entry name" value="rplV_bact"/>
    <property type="match status" value="1"/>
</dbReference>
<evidence type="ECO:0000256" key="7">
    <source>
        <dbReference type="ARBA" id="ARBA00023274"/>
    </source>
</evidence>
<evidence type="ECO:0000256" key="13">
    <source>
        <dbReference type="RuleBase" id="RU004008"/>
    </source>
</evidence>
<evidence type="ECO:0000313" key="14">
    <source>
        <dbReference type="EMBL" id="MQM73245.1"/>
    </source>
</evidence>
<dbReference type="PANTHER" id="PTHR13501">
    <property type="entry name" value="CHLOROPLAST 50S RIBOSOMAL PROTEIN L22-RELATED"/>
    <property type="match status" value="1"/>
</dbReference>
<gene>
    <name evidence="10" type="primary">rplV</name>
    <name evidence="14" type="ORF">FRC53_07540</name>
</gene>
<dbReference type="Proteomes" id="UP000473648">
    <property type="component" value="Unassembled WGS sequence"/>
</dbReference>
<protein>
    <recommendedName>
        <fullName evidence="9 10">Large ribosomal subunit protein uL22</fullName>
    </recommendedName>
</protein>
<comment type="function">
    <text evidence="1 10">The globular domain of the protein is located near the polypeptide exit tunnel on the outside of the subunit, while an extended beta-hairpin is found that lines the wall of the exit tunnel in the center of the 70S ribosome.</text>
</comment>
<evidence type="ECO:0000256" key="9">
    <source>
        <dbReference type="ARBA" id="ARBA00035207"/>
    </source>
</evidence>
<dbReference type="Gene3D" id="3.90.470.10">
    <property type="entry name" value="Ribosomal protein L22/L17"/>
    <property type="match status" value="1"/>
</dbReference>
<dbReference type="GO" id="GO:0003735">
    <property type="term" value="F:structural constituent of ribosome"/>
    <property type="evidence" value="ECO:0007669"/>
    <property type="project" value="InterPro"/>
</dbReference>
<dbReference type="GO" id="GO:0022625">
    <property type="term" value="C:cytosolic large ribosomal subunit"/>
    <property type="evidence" value="ECO:0007669"/>
    <property type="project" value="TreeGrafter"/>
</dbReference>
<evidence type="ECO:0000256" key="6">
    <source>
        <dbReference type="ARBA" id="ARBA00022980"/>
    </source>
</evidence>
<dbReference type="InterPro" id="IPR001063">
    <property type="entry name" value="Ribosomal_uL22"/>
</dbReference>
<evidence type="ECO:0000256" key="12">
    <source>
        <dbReference type="RuleBase" id="RU004006"/>
    </source>
</evidence>
<dbReference type="AlphaFoldDB" id="A0A6L5GSL9"/>
<comment type="function">
    <text evidence="10 13">This protein binds specifically to 23S rRNA; its binding is stimulated by other ribosomal proteins, e.g., L4, L17, and L20. It is important during the early stages of 50S assembly. It makes multiple contacts with different domains of the 23S rRNA in the assembled 50S subunit and ribosome.</text>
</comment>
<keyword evidence="5 10" id="KW-0694">RNA-binding</keyword>
<evidence type="ECO:0000256" key="2">
    <source>
        <dbReference type="ARBA" id="ARBA00009451"/>
    </source>
</evidence>
<keyword evidence="6 10" id="KW-0689">Ribosomal protein</keyword>
<keyword evidence="15" id="KW-1185">Reference proteome</keyword>
<keyword evidence="7 10" id="KW-0687">Ribonucleoprotein</keyword>
<comment type="similarity">
    <text evidence="2 10 11">Belongs to the universal ribosomal protein uL22 family.</text>
</comment>
<dbReference type="InterPro" id="IPR036394">
    <property type="entry name" value="Ribosomal_uL22_sf"/>
</dbReference>
<comment type="caution">
    <text evidence="14">The sequence shown here is derived from an EMBL/GenBank/DDBJ whole genome shotgun (WGS) entry which is preliminary data.</text>
</comment>
<evidence type="ECO:0000256" key="4">
    <source>
        <dbReference type="ARBA" id="ARBA00022730"/>
    </source>
</evidence>
<dbReference type="GO" id="GO:0019843">
    <property type="term" value="F:rRNA binding"/>
    <property type="evidence" value="ECO:0007669"/>
    <property type="project" value="UniProtKB-UniRule"/>
</dbReference>
<dbReference type="EMBL" id="VOGB01000005">
    <property type="protein sequence ID" value="MQM73245.1"/>
    <property type="molecule type" value="Genomic_DNA"/>
</dbReference>
<accession>A0A6L5GSL9</accession>
<dbReference type="PANTHER" id="PTHR13501:SF8">
    <property type="entry name" value="LARGE RIBOSOMAL SUBUNIT PROTEIN UL22M"/>
    <property type="match status" value="1"/>
</dbReference>
<dbReference type="SUPFAM" id="SSF54843">
    <property type="entry name" value="Ribosomal protein L22"/>
    <property type="match status" value="1"/>
</dbReference>
<comment type="function">
    <text evidence="8">This protein binds specifically to 23S rRNA; its binding is stimulated by other ribosomal proteins, e.g. L4, L17, and L20. It is important during the early stages of 50S assembly. It makes multiple contacts with different domains of the 23S rRNA in the assembled 50S subunit and ribosome.</text>
</comment>
<evidence type="ECO:0000256" key="10">
    <source>
        <dbReference type="HAMAP-Rule" id="MF_01331"/>
    </source>
</evidence>
<keyword evidence="4 10" id="KW-0699">rRNA-binding</keyword>
<organism evidence="14 15">
    <name type="scientific">Candidatus Pseudoramibacter fermentans</name>
    <dbReference type="NCBI Taxonomy" id="2594427"/>
    <lineage>
        <taxon>Bacteria</taxon>
        <taxon>Bacillati</taxon>
        <taxon>Bacillota</taxon>
        <taxon>Clostridia</taxon>
        <taxon>Eubacteriales</taxon>
        <taxon>Eubacteriaceae</taxon>
        <taxon>Pseudoramibacter</taxon>
    </lineage>
</organism>
<dbReference type="Pfam" id="PF00237">
    <property type="entry name" value="Ribosomal_L22"/>
    <property type="match status" value="1"/>
</dbReference>